<organism evidence="1 2">
    <name type="scientific">Tetrapyrgos nigripes</name>
    <dbReference type="NCBI Taxonomy" id="182062"/>
    <lineage>
        <taxon>Eukaryota</taxon>
        <taxon>Fungi</taxon>
        <taxon>Dikarya</taxon>
        <taxon>Basidiomycota</taxon>
        <taxon>Agaricomycotina</taxon>
        <taxon>Agaricomycetes</taxon>
        <taxon>Agaricomycetidae</taxon>
        <taxon>Agaricales</taxon>
        <taxon>Marasmiineae</taxon>
        <taxon>Marasmiaceae</taxon>
        <taxon>Tetrapyrgos</taxon>
    </lineage>
</organism>
<evidence type="ECO:0008006" key="3">
    <source>
        <dbReference type="Google" id="ProtNLM"/>
    </source>
</evidence>
<dbReference type="Proteomes" id="UP000559256">
    <property type="component" value="Unassembled WGS sequence"/>
</dbReference>
<accession>A0A8H5G1D9</accession>
<evidence type="ECO:0000313" key="2">
    <source>
        <dbReference type="Proteomes" id="UP000559256"/>
    </source>
</evidence>
<dbReference type="SUPFAM" id="SSF56219">
    <property type="entry name" value="DNase I-like"/>
    <property type="match status" value="1"/>
</dbReference>
<dbReference type="OrthoDB" id="276515at2759"/>
<evidence type="ECO:0000313" key="1">
    <source>
        <dbReference type="EMBL" id="KAF5356548.1"/>
    </source>
</evidence>
<reference evidence="1 2" key="1">
    <citation type="journal article" date="2020" name="ISME J.">
        <title>Uncovering the hidden diversity of litter-decomposition mechanisms in mushroom-forming fungi.</title>
        <authorList>
            <person name="Floudas D."/>
            <person name="Bentzer J."/>
            <person name="Ahren D."/>
            <person name="Johansson T."/>
            <person name="Persson P."/>
            <person name="Tunlid A."/>
        </authorList>
    </citation>
    <scope>NUCLEOTIDE SEQUENCE [LARGE SCALE GENOMIC DNA]</scope>
    <source>
        <strain evidence="1 2">CBS 291.85</strain>
    </source>
</reference>
<dbReference type="Gene3D" id="3.60.10.10">
    <property type="entry name" value="Endonuclease/exonuclease/phosphatase"/>
    <property type="match status" value="1"/>
</dbReference>
<protein>
    <recommendedName>
        <fullName evidence="3">Endonuclease/exonuclease/phosphatase domain-containing protein</fullName>
    </recommendedName>
</protein>
<gene>
    <name evidence="1" type="ORF">D9758_008293</name>
</gene>
<dbReference type="AlphaFoldDB" id="A0A8H5G1D9"/>
<proteinExistence type="predicted"/>
<name>A0A8H5G1D9_9AGAR</name>
<keyword evidence="2" id="KW-1185">Reference proteome</keyword>
<sequence length="298" mass="33015">MRAMRIATWNLRFDSMPDNITVEQSVNALPDPLQQPVFLNGFIERPWSTRRLRVAENLLSEDIQIVNDLAELFGDEWSWVGSKAAVKFEFLALSDTSHHRNTPFEPSKFPSAGSFRICTVAEFAPTGDTSGQQSFTMLNTHLDDQSDAERRLAASLILTRARFEAVTTRKPVIVTGDFNSESTGSTSGAYSITTGQMVPVVINQTFARMFDVGNQAPDFKMLDLRAQAPRRMVSNNFATFTGFTAPDDTSDWTRIDFVFGDSISGGWTVDGYKVATSLSDDGTLASDHRPTFVDVLLS</sequence>
<dbReference type="EMBL" id="JAACJM010000054">
    <property type="protein sequence ID" value="KAF5356548.1"/>
    <property type="molecule type" value="Genomic_DNA"/>
</dbReference>
<dbReference type="InterPro" id="IPR036691">
    <property type="entry name" value="Endo/exonu/phosph_ase_sf"/>
</dbReference>
<comment type="caution">
    <text evidence="1">The sequence shown here is derived from an EMBL/GenBank/DDBJ whole genome shotgun (WGS) entry which is preliminary data.</text>
</comment>